<dbReference type="PRINTS" id="PR01840">
    <property type="entry name" value="TATCFAMILY"/>
</dbReference>
<feature type="transmembrane region" description="Helical" evidence="5">
    <location>
        <begin position="21"/>
        <end position="42"/>
    </location>
</feature>
<keyword evidence="5" id="KW-0813">Transport</keyword>
<dbReference type="Proteomes" id="UP000199580">
    <property type="component" value="Unassembled WGS sequence"/>
</dbReference>
<dbReference type="AlphaFoldDB" id="A0A1G8VB65"/>
<comment type="subcellular location">
    <subcellularLocation>
        <location evidence="5">Cell membrane</location>
        <topology evidence="5">Multi-pass membrane protein</topology>
    </subcellularLocation>
    <subcellularLocation>
        <location evidence="1">Membrane</location>
        <topology evidence="1">Multi-pass membrane protein</topology>
    </subcellularLocation>
</comment>
<dbReference type="RefSeq" id="WP_170227537.1">
    <property type="nucleotide sequence ID" value="NZ_BKAI01000003.1"/>
</dbReference>
<accession>A0A1G8VB65</accession>
<keyword evidence="2 5" id="KW-0812">Transmembrane</keyword>
<sequence length="287" mass="32981">MAKKIKKSINEMSFLDHLEEVRWLLVRSTIVILITATIVFFISDWIFDTIIFGPTRVSFVTYTAMCELSNYVGFADSICVTELPFIIQNTDMEGQVNILVWICIVAGFIIAFPYILWELWRFISPALYPKERKHAKLFIFIASLLFFLGVLFGYYVVIPMSVNFFASFKVSDVVKNQFTLDSYISMIKTSVIASGLFFELPIIIFFLTKLGLVTPAFLRKYWKWAVVIILIVAAIVTPPDVVSQLLVAIPMLIIYEASIFISKWVYKQRLKDELKEKLANTNPTSNE</sequence>
<feature type="transmembrane region" description="Helical" evidence="5">
    <location>
        <begin position="245"/>
        <end position="266"/>
    </location>
</feature>
<keyword evidence="4 5" id="KW-0472">Membrane</keyword>
<evidence type="ECO:0000256" key="1">
    <source>
        <dbReference type="ARBA" id="ARBA00004141"/>
    </source>
</evidence>
<keyword evidence="5" id="KW-1003">Cell membrane</keyword>
<evidence type="ECO:0000313" key="7">
    <source>
        <dbReference type="Proteomes" id="UP000199580"/>
    </source>
</evidence>
<dbReference type="EMBL" id="FNEZ01000002">
    <property type="protein sequence ID" value="SDJ63352.1"/>
    <property type="molecule type" value="Genomic_DNA"/>
</dbReference>
<name>A0A1G8VB65_9FLAO</name>
<feature type="transmembrane region" description="Helical" evidence="5">
    <location>
        <begin position="98"/>
        <end position="117"/>
    </location>
</feature>
<evidence type="ECO:0000256" key="3">
    <source>
        <dbReference type="ARBA" id="ARBA00022989"/>
    </source>
</evidence>
<dbReference type="PANTHER" id="PTHR30371">
    <property type="entry name" value="SEC-INDEPENDENT PROTEIN TRANSLOCASE PROTEIN TATC"/>
    <property type="match status" value="1"/>
</dbReference>
<evidence type="ECO:0000313" key="6">
    <source>
        <dbReference type="EMBL" id="SDJ63352.1"/>
    </source>
</evidence>
<comment type="subunit">
    <text evidence="5">Forms a complex with TatA.</text>
</comment>
<keyword evidence="5" id="KW-0811">Translocation</keyword>
<proteinExistence type="inferred from homology"/>
<reference evidence="6 7" key="1">
    <citation type="submission" date="2016-10" db="EMBL/GenBank/DDBJ databases">
        <authorList>
            <person name="de Groot N.N."/>
        </authorList>
    </citation>
    <scope>NUCLEOTIDE SEQUENCE [LARGE SCALE GENOMIC DNA]</scope>
    <source>
        <strain evidence="6 7">CGMCC 1.10076</strain>
    </source>
</reference>
<dbReference type="GO" id="GO:0043953">
    <property type="term" value="P:protein transport by the Tat complex"/>
    <property type="evidence" value="ECO:0007669"/>
    <property type="project" value="UniProtKB-UniRule"/>
</dbReference>
<feature type="transmembrane region" description="Helical" evidence="5">
    <location>
        <begin position="221"/>
        <end position="239"/>
    </location>
</feature>
<dbReference type="GO" id="GO:0065002">
    <property type="term" value="P:intracellular protein transmembrane transport"/>
    <property type="evidence" value="ECO:0007669"/>
    <property type="project" value="TreeGrafter"/>
</dbReference>
<keyword evidence="3 5" id="KW-1133">Transmembrane helix</keyword>
<dbReference type="HAMAP" id="MF_00902">
    <property type="entry name" value="TatC"/>
    <property type="match status" value="1"/>
</dbReference>
<evidence type="ECO:0000256" key="5">
    <source>
        <dbReference type="HAMAP-Rule" id="MF_00902"/>
    </source>
</evidence>
<keyword evidence="5" id="KW-0653">Protein transport</keyword>
<dbReference type="STRING" id="1128970.SAMN04487935_1271"/>
<gene>
    <name evidence="5" type="primary">tatC</name>
    <name evidence="6" type="ORF">SAMN04487935_1271</name>
</gene>
<comment type="similarity">
    <text evidence="5">Belongs to the TatC family.</text>
</comment>
<dbReference type="GO" id="GO:0033281">
    <property type="term" value="C:TAT protein transport complex"/>
    <property type="evidence" value="ECO:0007669"/>
    <property type="project" value="UniProtKB-UniRule"/>
</dbReference>
<feature type="transmembrane region" description="Helical" evidence="5">
    <location>
        <begin position="191"/>
        <end position="212"/>
    </location>
</feature>
<dbReference type="GO" id="GO:0009977">
    <property type="term" value="F:proton motive force dependent protein transmembrane transporter activity"/>
    <property type="evidence" value="ECO:0007669"/>
    <property type="project" value="TreeGrafter"/>
</dbReference>
<keyword evidence="7" id="KW-1185">Reference proteome</keyword>
<evidence type="ECO:0000256" key="4">
    <source>
        <dbReference type="ARBA" id="ARBA00023136"/>
    </source>
</evidence>
<dbReference type="Pfam" id="PF00902">
    <property type="entry name" value="TatC"/>
    <property type="match status" value="1"/>
</dbReference>
<dbReference type="NCBIfam" id="TIGR00945">
    <property type="entry name" value="tatC"/>
    <property type="match status" value="1"/>
</dbReference>
<dbReference type="PANTHER" id="PTHR30371:SF0">
    <property type="entry name" value="SEC-INDEPENDENT PROTEIN TRANSLOCASE PROTEIN TATC, CHLOROPLASTIC-RELATED"/>
    <property type="match status" value="1"/>
</dbReference>
<organism evidence="6 7">
    <name type="scientific">Flavobacterium noncentrifugens</name>
    <dbReference type="NCBI Taxonomy" id="1128970"/>
    <lineage>
        <taxon>Bacteria</taxon>
        <taxon>Pseudomonadati</taxon>
        <taxon>Bacteroidota</taxon>
        <taxon>Flavobacteriia</taxon>
        <taxon>Flavobacteriales</taxon>
        <taxon>Flavobacteriaceae</taxon>
        <taxon>Flavobacterium</taxon>
    </lineage>
</organism>
<protein>
    <recommendedName>
        <fullName evidence="5">Sec-independent protein translocase protein TatC</fullName>
    </recommendedName>
</protein>
<evidence type="ECO:0000256" key="2">
    <source>
        <dbReference type="ARBA" id="ARBA00022692"/>
    </source>
</evidence>
<feature type="transmembrane region" description="Helical" evidence="5">
    <location>
        <begin position="137"/>
        <end position="158"/>
    </location>
</feature>
<dbReference type="InterPro" id="IPR002033">
    <property type="entry name" value="TatC"/>
</dbReference>
<comment type="function">
    <text evidence="5">Part of the twin-arginine translocation (Tat) system that transports large folded proteins containing a characteristic twin-arginine motif in their signal peptide across membranes.</text>
</comment>